<dbReference type="RefSeq" id="WP_062126695.1">
    <property type="nucleotide sequence ID" value="NZ_CP017578.1"/>
</dbReference>
<dbReference type="AlphaFoldDB" id="A0A175Y703"/>
<dbReference type="STRING" id="621456.BJP26_18670"/>
<dbReference type="CDD" id="cd01058">
    <property type="entry name" value="AAMH_B"/>
    <property type="match status" value="1"/>
</dbReference>
<dbReference type="OrthoDB" id="9806768at2"/>
<dbReference type="InterPro" id="IPR009078">
    <property type="entry name" value="Ferritin-like_SF"/>
</dbReference>
<dbReference type="Gene3D" id="1.10.620.20">
    <property type="entry name" value="Ribonucleotide Reductase, subunit A"/>
    <property type="match status" value="1"/>
</dbReference>
<accession>A0A175Y703</accession>
<dbReference type="InterPro" id="IPR003430">
    <property type="entry name" value="Phenol_Hydrox"/>
</dbReference>
<dbReference type="Proteomes" id="UP000078460">
    <property type="component" value="Unassembled WGS sequence"/>
</dbReference>
<evidence type="ECO:0000313" key="4">
    <source>
        <dbReference type="Proteomes" id="UP000078460"/>
    </source>
</evidence>
<sequence length="338" mass="38093">MNIDIQAEAITPRRQTFSHIARRFGVDKPASRYEEATFDVQPVTNFHYRPTWDPERELFDPRRTAVEMADWYSFRDPRQFYYATYNINRAAMQQSFDDAVGFVDKRDLIGSVDADWLKVFAGYLLPLRHVEWAANMNCQLIADWGYGTQITSAASFCGTDRLGIAQIISRIGLVVGAGTDEALVAAKAEWIEAPEWQPMRRLAEDLLVVRDWFEVFVAQLVVLDGYVYPLVTQAFDRAGAAHNGAPLSMMTGFLADWYADNSRWTDAVIKTAAAESGGNRKVLKDWFDRWTRRAEEAVRPIADRVLGDRGLLAVAEAAADLRKRMIGLGALGEKELAA</sequence>
<protein>
    <submittedName>
        <fullName evidence="3">Phenol hydroxylase</fullName>
    </submittedName>
</protein>
<dbReference type="EMBL" id="LQCK02000011">
    <property type="protein sequence ID" value="KZB95770.1"/>
    <property type="molecule type" value="Genomic_DNA"/>
</dbReference>
<evidence type="ECO:0000256" key="2">
    <source>
        <dbReference type="ARBA" id="ARBA00023033"/>
    </source>
</evidence>
<reference evidence="3" key="1">
    <citation type="submission" date="2016-03" db="EMBL/GenBank/DDBJ databases">
        <title>Sphingomonas melonis TY, whole genome shotgun sequencing.</title>
        <authorList>
            <person name="Wang H."/>
            <person name="Zhu P."/>
        </authorList>
    </citation>
    <scope>NUCLEOTIDE SEQUENCE [LARGE SCALE GENOMIC DNA]</scope>
    <source>
        <strain evidence="3">TY</strain>
    </source>
</reference>
<dbReference type="PIRSF" id="PIRSF000040">
    <property type="entry name" value="MMOH_comp"/>
    <property type="match status" value="1"/>
</dbReference>
<name>A0A175Y703_9SPHN</name>
<proteinExistence type="predicted"/>
<dbReference type="InterPro" id="IPR012078">
    <property type="entry name" value="MP_mOase_hydro"/>
</dbReference>
<dbReference type="KEGG" id="smy:BJP26_18670"/>
<keyword evidence="2" id="KW-0503">Monooxygenase</keyword>
<evidence type="ECO:0000313" key="3">
    <source>
        <dbReference type="EMBL" id="KZB95770.1"/>
    </source>
</evidence>
<organism evidence="3 4">
    <name type="scientific">Sphingomonas melonis TY</name>
    <dbReference type="NCBI Taxonomy" id="621456"/>
    <lineage>
        <taxon>Bacteria</taxon>
        <taxon>Pseudomonadati</taxon>
        <taxon>Pseudomonadota</taxon>
        <taxon>Alphaproteobacteria</taxon>
        <taxon>Sphingomonadales</taxon>
        <taxon>Sphingomonadaceae</taxon>
        <taxon>Sphingomonas</taxon>
    </lineage>
</organism>
<dbReference type="InterPro" id="IPR012348">
    <property type="entry name" value="RNR-like"/>
</dbReference>
<dbReference type="SUPFAM" id="SSF47240">
    <property type="entry name" value="Ferritin-like"/>
    <property type="match status" value="1"/>
</dbReference>
<comment type="caution">
    <text evidence="3">The sequence shown here is derived from an EMBL/GenBank/DDBJ whole genome shotgun (WGS) entry which is preliminary data.</text>
</comment>
<evidence type="ECO:0000256" key="1">
    <source>
        <dbReference type="ARBA" id="ARBA00023002"/>
    </source>
</evidence>
<keyword evidence="4" id="KW-1185">Reference proteome</keyword>
<gene>
    <name evidence="3" type="ORF">AVM11_16360</name>
</gene>
<dbReference type="Pfam" id="PF02332">
    <property type="entry name" value="Phenol_Hydrox"/>
    <property type="match status" value="1"/>
</dbReference>
<keyword evidence="1" id="KW-0560">Oxidoreductase</keyword>
<dbReference type="GO" id="GO:0016709">
    <property type="term" value="F:oxidoreductase activity, acting on paired donors, with incorporation or reduction of molecular oxygen, NAD(P)H as one donor, and incorporation of one atom of oxygen"/>
    <property type="evidence" value="ECO:0007669"/>
    <property type="project" value="InterPro"/>
</dbReference>